<protein>
    <submittedName>
        <fullName evidence="1">Uncharacterized protein</fullName>
    </submittedName>
</protein>
<sequence>MERPKVVSPFKEVKPMTLGASPFKKVKPMTPTKAPKQAGVAGARKVFFGGIFVGRGGEKKHLMSL</sequence>
<dbReference type="EMBL" id="LR031877">
    <property type="protein sequence ID" value="VDD46359.1"/>
    <property type="molecule type" value="Genomic_DNA"/>
</dbReference>
<dbReference type="AlphaFoldDB" id="A0A3P6FVM4"/>
<proteinExistence type="predicted"/>
<reference evidence="1" key="1">
    <citation type="submission" date="2018-11" db="EMBL/GenBank/DDBJ databases">
        <authorList>
            <consortium name="Genoscope - CEA"/>
            <person name="William W."/>
        </authorList>
    </citation>
    <scope>NUCLEOTIDE SEQUENCE</scope>
</reference>
<name>A0A3P6FVM4_BRAOL</name>
<gene>
    <name evidence="1" type="ORF">BOLC5T33906H</name>
</gene>
<evidence type="ECO:0000313" key="1">
    <source>
        <dbReference type="EMBL" id="VDD46359.1"/>
    </source>
</evidence>
<organism evidence="1">
    <name type="scientific">Brassica oleracea</name>
    <name type="common">Wild cabbage</name>
    <dbReference type="NCBI Taxonomy" id="3712"/>
    <lineage>
        <taxon>Eukaryota</taxon>
        <taxon>Viridiplantae</taxon>
        <taxon>Streptophyta</taxon>
        <taxon>Embryophyta</taxon>
        <taxon>Tracheophyta</taxon>
        <taxon>Spermatophyta</taxon>
        <taxon>Magnoliopsida</taxon>
        <taxon>eudicotyledons</taxon>
        <taxon>Gunneridae</taxon>
        <taxon>Pentapetalae</taxon>
        <taxon>rosids</taxon>
        <taxon>malvids</taxon>
        <taxon>Brassicales</taxon>
        <taxon>Brassicaceae</taxon>
        <taxon>Brassiceae</taxon>
        <taxon>Brassica</taxon>
    </lineage>
</organism>
<accession>A0A3P6FVM4</accession>